<feature type="binding site" evidence="1">
    <location>
        <position position="492"/>
    </location>
    <ligand>
        <name>2-oxoglutarate</name>
        <dbReference type="ChEBI" id="CHEBI:16810"/>
    </ligand>
</feature>
<feature type="binding site" evidence="1">
    <location>
        <begin position="444"/>
        <end position="446"/>
    </location>
    <ligand>
        <name>substrate</name>
    </ligand>
</feature>
<evidence type="ECO:0000259" key="2">
    <source>
        <dbReference type="PROSITE" id="PS51471"/>
    </source>
</evidence>
<dbReference type="InterPro" id="IPR005123">
    <property type="entry name" value="Oxoglu/Fe-dep_dioxygenase_dom"/>
</dbReference>
<dbReference type="SUPFAM" id="SSF51197">
    <property type="entry name" value="Clavaminate synthase-like"/>
    <property type="match status" value="1"/>
</dbReference>
<dbReference type="Proteomes" id="UP000054217">
    <property type="component" value="Unassembled WGS sequence"/>
</dbReference>
<feature type="binding site" evidence="1">
    <location>
        <position position="565"/>
    </location>
    <ligand>
        <name>2-oxoglutarate</name>
        <dbReference type="ChEBI" id="CHEBI:16810"/>
    </ligand>
</feature>
<dbReference type="GO" id="GO:0051747">
    <property type="term" value="F:cytosine C-5 DNA demethylase activity"/>
    <property type="evidence" value="ECO:0007669"/>
    <property type="project" value="TreeGrafter"/>
</dbReference>
<evidence type="ECO:0000256" key="1">
    <source>
        <dbReference type="PIRSR" id="PIRSR632852-1"/>
    </source>
</evidence>
<dbReference type="PANTHER" id="PTHR31573">
    <property type="entry name" value="ALPHA-KETOGLUTARATE-DEPENDENT DIOXYGENASE ALKB HOMOLOG 2"/>
    <property type="match status" value="1"/>
</dbReference>
<dbReference type="InterPro" id="IPR027450">
    <property type="entry name" value="AlkB-like"/>
</dbReference>
<evidence type="ECO:0000313" key="4">
    <source>
        <dbReference type="Proteomes" id="UP000054217"/>
    </source>
</evidence>
<evidence type="ECO:0000313" key="3">
    <source>
        <dbReference type="EMBL" id="KIO12987.1"/>
    </source>
</evidence>
<dbReference type="GO" id="GO:0035516">
    <property type="term" value="F:broad specificity oxidative DNA demethylase activity"/>
    <property type="evidence" value="ECO:0007669"/>
    <property type="project" value="TreeGrafter"/>
</dbReference>
<dbReference type="InterPro" id="IPR032852">
    <property type="entry name" value="ALKBH2"/>
</dbReference>
<dbReference type="GO" id="GO:0008198">
    <property type="term" value="F:ferrous iron binding"/>
    <property type="evidence" value="ECO:0007669"/>
    <property type="project" value="TreeGrafter"/>
</dbReference>
<reference evidence="4" key="2">
    <citation type="submission" date="2015-01" db="EMBL/GenBank/DDBJ databases">
        <title>Evolutionary Origins and Diversification of the Mycorrhizal Mutualists.</title>
        <authorList>
            <consortium name="DOE Joint Genome Institute"/>
            <consortium name="Mycorrhizal Genomics Consortium"/>
            <person name="Kohler A."/>
            <person name="Kuo A."/>
            <person name="Nagy L.G."/>
            <person name="Floudas D."/>
            <person name="Copeland A."/>
            <person name="Barry K.W."/>
            <person name="Cichocki N."/>
            <person name="Veneault-Fourrey C."/>
            <person name="LaButti K."/>
            <person name="Lindquist E.A."/>
            <person name="Lipzen A."/>
            <person name="Lundell T."/>
            <person name="Morin E."/>
            <person name="Murat C."/>
            <person name="Riley R."/>
            <person name="Ohm R."/>
            <person name="Sun H."/>
            <person name="Tunlid A."/>
            <person name="Henrissat B."/>
            <person name="Grigoriev I.V."/>
            <person name="Hibbett D.S."/>
            <person name="Martin F."/>
        </authorList>
    </citation>
    <scope>NUCLEOTIDE SEQUENCE [LARGE SCALE GENOMIC DNA]</scope>
    <source>
        <strain evidence="4">Marx 270</strain>
    </source>
</reference>
<dbReference type="Pfam" id="PF13532">
    <property type="entry name" value="2OG-FeII_Oxy_2"/>
    <property type="match status" value="1"/>
</dbReference>
<dbReference type="OrthoDB" id="2163491at2759"/>
<feature type="binding site" evidence="1">
    <location>
        <position position="504"/>
    </location>
    <ligand>
        <name>substrate</name>
    </ligand>
</feature>
<sequence length="584" mass="65537">MRVLLADEPGFHEGLVQADSTAKPQLPRSPPIWAGSRQEICENLEYFRSYQGGVYFKNDIVRGYLLGAFAASRDLFCHDGKLIISHGGGKSENFVGSKEGRQLRSAQDQTTSDTSVRALLRNYKEGRPLVLLADDQYTLFPYDLSASGYTYVVLGIYWISHAWAECQPTLTNSTCVIRWKFAFQWCEDQGSPWWLTPEGVVASLPEPLVGKTDPDFHCTQCLWESPVVYKQSGMCLIPGCAGFWKINGKEPESLEYSVEFLRLQPRTFEILPTLTPAAGTHQITSSLSCPGWHCTDCGRLSSRFKWECWECAHCQANQPIKWEIRHAKDFWHLRPTNYFTDLRIARKSGITKSLPDVIDMGGGRGFMTRQTFVLPSDRGKIHLITTGPLSNREVDEIFQGYQKQASCGELKLQRYPLRSVRLFHPAIRGTLLANYFSQNSGEPYKYVGETANSVPLDEAPNCVQAALDVIKKRVDLAVKQKSQFNEVLTAAYLAHQKMSFHSDDEKGLGPIVASLSLGSPAVMHFRHHTSGAGQNQPNEIVMSLILRHGNVLVMEGCGVQIHYEHTVIPTDFRIAATARWINPS</sequence>
<keyword evidence="4" id="KW-1185">Reference proteome</keyword>
<dbReference type="InterPro" id="IPR037151">
    <property type="entry name" value="AlkB-like_sf"/>
</dbReference>
<dbReference type="HOGENOM" id="CLU_012627_2_0_1"/>
<feature type="binding site" evidence="1">
    <location>
        <position position="501"/>
    </location>
    <ligand>
        <name>2-oxoglutarate</name>
        <dbReference type="ChEBI" id="CHEBI:16810"/>
    </ligand>
</feature>
<dbReference type="PROSITE" id="PS51471">
    <property type="entry name" value="FE2OG_OXY"/>
    <property type="match status" value="1"/>
</dbReference>
<dbReference type="STRING" id="870435.A0A0C3KTV8"/>
<organism evidence="3 4">
    <name type="scientific">Pisolithus tinctorius Marx 270</name>
    <dbReference type="NCBI Taxonomy" id="870435"/>
    <lineage>
        <taxon>Eukaryota</taxon>
        <taxon>Fungi</taxon>
        <taxon>Dikarya</taxon>
        <taxon>Basidiomycota</taxon>
        <taxon>Agaricomycotina</taxon>
        <taxon>Agaricomycetes</taxon>
        <taxon>Agaricomycetidae</taxon>
        <taxon>Boletales</taxon>
        <taxon>Sclerodermatineae</taxon>
        <taxon>Pisolithaceae</taxon>
        <taxon>Pisolithus</taxon>
    </lineage>
</organism>
<dbReference type="AlphaFoldDB" id="A0A0C3KTV8"/>
<dbReference type="PANTHER" id="PTHR31573:SF4">
    <property type="entry name" value="FE2OG DIOXYGENASE DOMAIN-CONTAINING PROTEIN"/>
    <property type="match status" value="1"/>
</dbReference>
<name>A0A0C3KTV8_PISTI</name>
<dbReference type="Gene3D" id="2.60.120.590">
    <property type="entry name" value="Alpha-ketoglutarate-dependent dioxygenase AlkB-like"/>
    <property type="match status" value="1"/>
</dbReference>
<protein>
    <recommendedName>
        <fullName evidence="2">Fe2OG dioxygenase domain-containing protein</fullName>
    </recommendedName>
</protein>
<reference evidence="3 4" key="1">
    <citation type="submission" date="2014-04" db="EMBL/GenBank/DDBJ databases">
        <authorList>
            <consortium name="DOE Joint Genome Institute"/>
            <person name="Kuo A."/>
            <person name="Kohler A."/>
            <person name="Costa M.D."/>
            <person name="Nagy L.G."/>
            <person name="Floudas D."/>
            <person name="Copeland A."/>
            <person name="Barry K.W."/>
            <person name="Cichocki N."/>
            <person name="Veneault-Fourrey C."/>
            <person name="LaButti K."/>
            <person name="Lindquist E.A."/>
            <person name="Lipzen A."/>
            <person name="Lundell T."/>
            <person name="Morin E."/>
            <person name="Murat C."/>
            <person name="Sun H."/>
            <person name="Tunlid A."/>
            <person name="Henrissat B."/>
            <person name="Grigoriev I.V."/>
            <person name="Hibbett D.S."/>
            <person name="Martin F."/>
            <person name="Nordberg H.P."/>
            <person name="Cantor M.N."/>
            <person name="Hua S.X."/>
        </authorList>
    </citation>
    <scope>NUCLEOTIDE SEQUENCE [LARGE SCALE GENOMIC DNA]</scope>
    <source>
        <strain evidence="3 4">Marx 270</strain>
    </source>
</reference>
<feature type="domain" description="Fe2OG dioxygenase" evidence="2">
    <location>
        <begin position="483"/>
        <end position="583"/>
    </location>
</feature>
<proteinExistence type="predicted"/>
<gene>
    <name evidence="3" type="ORF">M404DRAFT_960497</name>
</gene>
<dbReference type="GO" id="GO:0006307">
    <property type="term" value="P:DNA alkylation repair"/>
    <property type="evidence" value="ECO:0007669"/>
    <property type="project" value="TreeGrafter"/>
</dbReference>
<accession>A0A0C3KTV8</accession>
<dbReference type="InParanoid" id="A0A0C3KTV8"/>
<dbReference type="EMBL" id="KN831947">
    <property type="protein sequence ID" value="KIO12987.1"/>
    <property type="molecule type" value="Genomic_DNA"/>
</dbReference>